<gene>
    <name evidence="1" type="ORF">WAK64_16315</name>
</gene>
<proteinExistence type="predicted"/>
<dbReference type="Proteomes" id="UP001312865">
    <property type="component" value="Unassembled WGS sequence"/>
</dbReference>
<dbReference type="Gene3D" id="2.60.120.260">
    <property type="entry name" value="Galactose-binding domain-like"/>
    <property type="match status" value="1"/>
</dbReference>
<dbReference type="RefSeq" id="WP_336588060.1">
    <property type="nucleotide sequence ID" value="NZ_JBBAXC010000014.1"/>
</dbReference>
<comment type="caution">
    <text evidence="1">The sequence shown here is derived from an EMBL/GenBank/DDBJ whole genome shotgun (WGS) entry which is preliminary data.</text>
</comment>
<sequence>MMFFQGKYKLSVSILLLLIILLISFKLTSIPTTGFLSTEMNEPKQFKFGYIRPIERSSNLEDLMKILKDVPFIAGADRIMEKEENSSLSNFYPIYDEWSTDELFNERYTYLPHDMTGVYGRSVYSVNYGDATMIFLRTDGLQDSLQLDWLKSVVHDSSQMNHVVFVDKIPKDSLFWEAMNELGIHLIISENELLTRESVVVQEPSDWSVASEEQWGVWNLNSNESIHYLLLEMNRATITVKAINTDGRNIDQMQFDVGLHIVDGLDHTNTLVPIQSLWYYHEGSDEIKTFIHENFDMTGETPITDRYPVPTDDWRSVEYDQSNWKLSKGPFGYRKEPFPLAINQALPSLTNSVTYYFRKTFDFHDDLEQMTKLFLHMTFEDGYVAYLNGEEISRDGMKTGLVTHQTVALPNEPHLYDVKDISNHKDKLVVGENTISVEVHSSHPKSPNFIFDMSLTYERKVNE</sequence>
<accession>A0ABU8HGW4</accession>
<evidence type="ECO:0000313" key="2">
    <source>
        <dbReference type="Proteomes" id="UP001312865"/>
    </source>
</evidence>
<keyword evidence="2" id="KW-1185">Reference proteome</keyword>
<dbReference type="EMBL" id="JBBAXC010000014">
    <property type="protein sequence ID" value="MEI5908613.1"/>
    <property type="molecule type" value="Genomic_DNA"/>
</dbReference>
<protein>
    <submittedName>
        <fullName evidence="1">Uncharacterized protein</fullName>
    </submittedName>
</protein>
<organism evidence="1 2">
    <name type="scientific">Bacillus spongiae</name>
    <dbReference type="NCBI Taxonomy" id="2683610"/>
    <lineage>
        <taxon>Bacteria</taxon>
        <taxon>Bacillati</taxon>
        <taxon>Bacillota</taxon>
        <taxon>Bacilli</taxon>
        <taxon>Bacillales</taxon>
        <taxon>Bacillaceae</taxon>
        <taxon>Bacillus</taxon>
    </lineage>
</organism>
<reference evidence="1 2" key="1">
    <citation type="journal article" date="2018" name="J. Microbiol.">
        <title>Bacillus spongiae sp. nov., isolated from sponge of Jeju Island.</title>
        <authorList>
            <person name="Lee G.E."/>
            <person name="Im W.T."/>
            <person name="Park J.S."/>
        </authorList>
    </citation>
    <scope>NUCLEOTIDE SEQUENCE [LARGE SCALE GENOMIC DNA]</scope>
    <source>
        <strain evidence="1 2">135PIL107-10</strain>
    </source>
</reference>
<evidence type="ECO:0000313" key="1">
    <source>
        <dbReference type="EMBL" id="MEI5908613.1"/>
    </source>
</evidence>
<name>A0ABU8HGW4_9BACI</name>